<evidence type="ECO:0000313" key="3">
    <source>
        <dbReference type="EMBL" id="STE76444.1"/>
    </source>
</evidence>
<dbReference type="AlphaFoldDB" id="A0A376K170"/>
<evidence type="ECO:0000259" key="2">
    <source>
        <dbReference type="Pfam" id="PF06791"/>
    </source>
</evidence>
<dbReference type="EMBL" id="UFZL01000003">
    <property type="protein sequence ID" value="STE76444.1"/>
    <property type="molecule type" value="Genomic_DNA"/>
</dbReference>
<name>A0A376K170_ECOLX</name>
<feature type="region of interest" description="Disordered" evidence="1">
    <location>
        <begin position="64"/>
        <end position="85"/>
    </location>
</feature>
<feature type="domain" description="Bacteriophage tail tape measure N-terminal" evidence="2">
    <location>
        <begin position="14"/>
        <end position="55"/>
    </location>
</feature>
<proteinExistence type="predicted"/>
<evidence type="ECO:0000313" key="4">
    <source>
        <dbReference type="Proteomes" id="UP000255201"/>
    </source>
</evidence>
<evidence type="ECO:0000256" key="1">
    <source>
        <dbReference type="SAM" id="MobiDB-lite"/>
    </source>
</evidence>
<gene>
    <name evidence="3" type="ORF">NCTC10764_05118</name>
</gene>
<reference evidence="3 4" key="1">
    <citation type="submission" date="2018-06" db="EMBL/GenBank/DDBJ databases">
        <authorList>
            <consortium name="Pathogen Informatics"/>
            <person name="Doyle S."/>
        </authorList>
    </citation>
    <scope>NUCLEOTIDE SEQUENCE [LARGE SCALE GENOMIC DNA]</scope>
    <source>
        <strain evidence="3 4">NCTC10764</strain>
    </source>
</reference>
<dbReference type="Pfam" id="PF06791">
    <property type="entry name" value="TMP_2"/>
    <property type="match status" value="1"/>
</dbReference>
<sequence length="85" mass="9080">MRPSARVWRVSPLASGVEVDKVAEAFGKLTTDPTSGLTAMARQFHNVTAEQIAYVAQLQRSGDEAGALQAANEPQRKGLMTRPAA</sequence>
<dbReference type="InterPro" id="IPR009628">
    <property type="entry name" value="Phage_tape_measure_N"/>
</dbReference>
<organism evidence="3 4">
    <name type="scientific">Escherichia coli</name>
    <dbReference type="NCBI Taxonomy" id="562"/>
    <lineage>
        <taxon>Bacteria</taxon>
        <taxon>Pseudomonadati</taxon>
        <taxon>Pseudomonadota</taxon>
        <taxon>Gammaproteobacteria</taxon>
        <taxon>Enterobacterales</taxon>
        <taxon>Enterobacteriaceae</taxon>
        <taxon>Escherichia</taxon>
    </lineage>
</organism>
<accession>A0A376K170</accession>
<protein>
    <submittedName>
        <fullName evidence="3">Tail component of prophage CP-933X</fullName>
    </submittedName>
</protein>
<dbReference type="Proteomes" id="UP000255201">
    <property type="component" value="Unassembled WGS sequence"/>
</dbReference>